<evidence type="ECO:0000313" key="2">
    <source>
        <dbReference type="EMBL" id="WZB88079.1"/>
    </source>
</evidence>
<dbReference type="RefSeq" id="WP_353930988.1">
    <property type="nucleotide sequence ID" value="NZ_CP150886.1"/>
</dbReference>
<name>A0ABZ2US10_9CYAN</name>
<dbReference type="Pfam" id="PF05419">
    <property type="entry name" value="GUN4"/>
    <property type="match status" value="1"/>
</dbReference>
<dbReference type="InterPro" id="IPR008629">
    <property type="entry name" value="GUN4-like"/>
</dbReference>
<sequence length="347" mass="40292">MKTDTTFTHPQIKSFLKRYPTHEELLLHAAFPLALTPDLLYCLRENFTPRTPWIAVSDILLFLCDSVGFQLYEIDPEIRHELLTELKHQNINRLYELSDFMVAYIREQLKDNYRADEDLGAAPHWTALSYAKPDTAVEEIRKELEAKLKTNPNLKLKYASVLEIYADSHPLIAAGLEPLLKVVQGLDVDVLIAEMLAKGGMDYRPLREMLAKGEWREADKETDRVMLAVMNKGEDDFLWSEDFDNFPCEDLRIIDQLWVKYSNGHFGFSVQKEIYQSLEGTRKYNQEVWEKFGDTVGWREKEEWLYYGDITFNIEAPKAHLPTQANCSLLHEGHGFVSSLLLSRRDL</sequence>
<dbReference type="SUPFAM" id="SSF140869">
    <property type="entry name" value="GUN4-like"/>
    <property type="match status" value="1"/>
</dbReference>
<feature type="domain" description="GUN4-like" evidence="1">
    <location>
        <begin position="200"/>
        <end position="325"/>
    </location>
</feature>
<dbReference type="CDD" id="cd16383">
    <property type="entry name" value="GUN4"/>
    <property type="match status" value="1"/>
</dbReference>
<keyword evidence="3" id="KW-1185">Reference proteome</keyword>
<organism evidence="2 3">
    <name type="scientific">Okeanomitos corallinicola TIOX110</name>
    <dbReference type="NCBI Taxonomy" id="3133117"/>
    <lineage>
        <taxon>Bacteria</taxon>
        <taxon>Bacillati</taxon>
        <taxon>Cyanobacteriota</taxon>
        <taxon>Cyanophyceae</taxon>
        <taxon>Nostocales</taxon>
        <taxon>Aphanizomenonaceae</taxon>
        <taxon>Okeanomitos</taxon>
    </lineage>
</organism>
<dbReference type="Gene3D" id="1.10.10.1770">
    <property type="entry name" value="Gun4-like"/>
    <property type="match status" value="1"/>
</dbReference>
<dbReference type="PANTHER" id="PTHR34800:SF1">
    <property type="entry name" value="TETRAPYRROLE-BINDING PROTEIN, CHLOROPLASTIC"/>
    <property type="match status" value="1"/>
</dbReference>
<protein>
    <submittedName>
        <fullName evidence="2">GUN4 domain-containing protein</fullName>
    </submittedName>
</protein>
<evidence type="ECO:0000259" key="1">
    <source>
        <dbReference type="Pfam" id="PF05419"/>
    </source>
</evidence>
<accession>A0ABZ2US10</accession>
<dbReference type="EMBL" id="CP150886">
    <property type="protein sequence ID" value="WZB88079.1"/>
    <property type="molecule type" value="Genomic_DNA"/>
</dbReference>
<proteinExistence type="predicted"/>
<reference evidence="2 3" key="1">
    <citation type="submission" date="2024-04" db="EMBL/GenBank/DDBJ databases">
        <title>Okeanomitos corallinicola gen. &amp; sp. nov. (Nostocales, Cyanobacteria), a new toxic marine heterocyst-forming cyanobacterium from a coral reef.</title>
        <authorList>
            <person name="Li H."/>
            <person name="Li R."/>
            <person name="Kang J."/>
            <person name="Hii K.S."/>
            <person name="Mohamed H.F."/>
            <person name="Xu X."/>
            <person name="Luo Z."/>
        </authorList>
    </citation>
    <scope>NUCLEOTIDE SEQUENCE [LARGE SCALE GENOMIC DNA]</scope>
    <source>
        <strain evidence="2 3">TIOX110</strain>
    </source>
</reference>
<dbReference type="PANTHER" id="PTHR34800">
    <property type="entry name" value="TETRAPYRROLE-BINDING PROTEIN, CHLOROPLASTIC"/>
    <property type="match status" value="1"/>
</dbReference>
<dbReference type="Gene3D" id="1.25.40.620">
    <property type="match status" value="1"/>
</dbReference>
<evidence type="ECO:0000313" key="3">
    <source>
        <dbReference type="Proteomes" id="UP001483337"/>
    </source>
</evidence>
<gene>
    <name evidence="2" type="ORF">WJM97_22465</name>
</gene>
<dbReference type="Proteomes" id="UP001483337">
    <property type="component" value="Chromosome"/>
</dbReference>
<dbReference type="InterPro" id="IPR037215">
    <property type="entry name" value="GUN4-like_sf"/>
</dbReference>